<gene>
    <name evidence="2" type="ORF">Cdeb_00497</name>
</gene>
<evidence type="ECO:0000256" key="1">
    <source>
        <dbReference type="SAM" id="Phobius"/>
    </source>
</evidence>
<sequence>MKESACPLSADAFVRPAEGRCPRASVLDRASLKFFRSYILRHERSVFRINRLSPDGHFVDQEVKGTLKIIVTIIILSSLFFLVSFFYNKQLGAIPFLLLSIVFIGLAWKVWNNQSNEQKKDGWYEKNGKT</sequence>
<name>A0A420VH80_9BACI</name>
<dbReference type="Proteomes" id="UP000286235">
    <property type="component" value="Unassembled WGS sequence"/>
</dbReference>
<evidence type="ECO:0000313" key="3">
    <source>
        <dbReference type="Proteomes" id="UP000286235"/>
    </source>
</evidence>
<keyword evidence="1" id="KW-0812">Transmembrane</keyword>
<keyword evidence="3" id="KW-1185">Reference proteome</keyword>
<reference evidence="2 3" key="1">
    <citation type="submission" date="2013-12" db="EMBL/GenBank/DDBJ databases">
        <title>Genome and proteome characterization of Caldibacillus debilis GB1 derived from a cellulolytic aero-tolerant co-culture.</title>
        <authorList>
            <person name="Wushke S.T."/>
            <person name="Zhang X."/>
            <person name="Fristensky B."/>
            <person name="Wilkins J.A."/>
            <person name="Levin D.B."/>
            <person name="Sparling R."/>
        </authorList>
    </citation>
    <scope>NUCLEOTIDE SEQUENCE [LARGE SCALE GENOMIC DNA]</scope>
    <source>
        <strain evidence="2 3">GB1</strain>
    </source>
</reference>
<feature type="transmembrane region" description="Helical" evidence="1">
    <location>
        <begin position="93"/>
        <end position="111"/>
    </location>
</feature>
<dbReference type="EMBL" id="AZRV01000012">
    <property type="protein sequence ID" value="RKO62768.1"/>
    <property type="molecule type" value="Genomic_DNA"/>
</dbReference>
<accession>A0A420VH80</accession>
<keyword evidence="1" id="KW-0472">Membrane</keyword>
<keyword evidence="1" id="KW-1133">Transmembrane helix</keyword>
<proteinExistence type="predicted"/>
<dbReference type="AlphaFoldDB" id="A0A420VH80"/>
<evidence type="ECO:0000313" key="2">
    <source>
        <dbReference type="EMBL" id="RKO62768.1"/>
    </source>
</evidence>
<comment type="caution">
    <text evidence="2">The sequence shown here is derived from an EMBL/GenBank/DDBJ whole genome shotgun (WGS) entry which is preliminary data.</text>
</comment>
<protein>
    <submittedName>
        <fullName evidence="2">Uncharacterized protein</fullName>
    </submittedName>
</protein>
<feature type="transmembrane region" description="Helical" evidence="1">
    <location>
        <begin position="69"/>
        <end position="87"/>
    </location>
</feature>
<organism evidence="2 3">
    <name type="scientific">Caldibacillus debilis GB1</name>
    <dbReference type="NCBI Taxonomy" id="1339248"/>
    <lineage>
        <taxon>Bacteria</taxon>
        <taxon>Bacillati</taxon>
        <taxon>Bacillota</taxon>
        <taxon>Bacilli</taxon>
        <taxon>Bacillales</taxon>
        <taxon>Bacillaceae</taxon>
        <taxon>Caldibacillus</taxon>
    </lineage>
</organism>